<evidence type="ECO:0000259" key="1">
    <source>
        <dbReference type="Pfam" id="PF12937"/>
    </source>
</evidence>
<keyword evidence="3" id="KW-1185">Reference proteome</keyword>
<evidence type="ECO:0000313" key="3">
    <source>
        <dbReference type="Proteomes" id="UP001385951"/>
    </source>
</evidence>
<reference evidence="2 3" key="1">
    <citation type="submission" date="2022-09" db="EMBL/GenBank/DDBJ databases">
        <authorList>
            <person name="Palmer J.M."/>
        </authorList>
    </citation>
    <scope>NUCLEOTIDE SEQUENCE [LARGE SCALE GENOMIC DNA]</scope>
    <source>
        <strain evidence="2 3">DSM 7382</strain>
    </source>
</reference>
<dbReference type="SUPFAM" id="SSF81383">
    <property type="entry name" value="F-box domain"/>
    <property type="match status" value="1"/>
</dbReference>
<dbReference type="EMBL" id="JASBNA010000007">
    <property type="protein sequence ID" value="KAK7690369.1"/>
    <property type="molecule type" value="Genomic_DNA"/>
</dbReference>
<proteinExistence type="predicted"/>
<dbReference type="Gene3D" id="1.20.1280.50">
    <property type="match status" value="1"/>
</dbReference>
<dbReference type="InterPro" id="IPR036047">
    <property type="entry name" value="F-box-like_dom_sf"/>
</dbReference>
<name>A0AAW0GL62_9APHY</name>
<gene>
    <name evidence="2" type="ORF">QCA50_007026</name>
</gene>
<comment type="caution">
    <text evidence="2">The sequence shown here is derived from an EMBL/GenBank/DDBJ whole genome shotgun (WGS) entry which is preliminary data.</text>
</comment>
<dbReference type="InterPro" id="IPR001810">
    <property type="entry name" value="F-box_dom"/>
</dbReference>
<organism evidence="2 3">
    <name type="scientific">Cerrena zonata</name>
    <dbReference type="NCBI Taxonomy" id="2478898"/>
    <lineage>
        <taxon>Eukaryota</taxon>
        <taxon>Fungi</taxon>
        <taxon>Dikarya</taxon>
        <taxon>Basidiomycota</taxon>
        <taxon>Agaricomycotina</taxon>
        <taxon>Agaricomycetes</taxon>
        <taxon>Polyporales</taxon>
        <taxon>Cerrenaceae</taxon>
        <taxon>Cerrena</taxon>
    </lineage>
</organism>
<protein>
    <recommendedName>
        <fullName evidence="1">F-box domain-containing protein</fullName>
    </recommendedName>
</protein>
<sequence>MLDSARYSISLPTQFETDDEHVLEALRTLDIDRKELIRNIEDTISKHTRDISRHHEALAFYKGHLNALKPSINTILPQEILCRIFYFHAPHSQVDPRPFSRLALVCRYWKNVLVSSPDIFSSIHLPSKRPEWLAECLRYSRQVPLDVLYCPEVSKPNDVDQWLLFLPHITHTRSLKISADITFLPQSYWPRSTLLTKLSFVHKGSLSSGMTHLVPNIDDIFSSLPNLLELRSDTTVLGWDWTNRTLPVTLQSLDVKHRHPRTPSLSALSTTIQHLSALRQLTLTRLTVTDYSLPTRPLNRIHPLKLGLQGHMDPCTRLLSFLRAVQKLDLNVSLAAPGGRLELNPDMLWDSLSRTFESQGRIHQESYTILLRLFTDMSDNFYIGLHAASSLSNPAVSRQDAGLVSGSESMLYALKPFTYNIAFTLSKDQYSLLFARAPADCMSIARHFYGGLMPLFPRIQTVMIFNRQKTLQHDYMAFAWDAIVSNSANIRCVRMVWGRTPITPINEDHGSIFDLPLTLGELQQGGEKMHFPSLRQLDITCEHDIAADNAKFVERLDIALEERKKRGKGLKKVTWCAPVLEECVRKFRAIHLA</sequence>
<feature type="domain" description="F-box" evidence="1">
    <location>
        <begin position="76"/>
        <end position="115"/>
    </location>
</feature>
<dbReference type="AlphaFoldDB" id="A0AAW0GL62"/>
<dbReference type="Pfam" id="PF12937">
    <property type="entry name" value="F-box-like"/>
    <property type="match status" value="1"/>
</dbReference>
<dbReference type="Proteomes" id="UP001385951">
    <property type="component" value="Unassembled WGS sequence"/>
</dbReference>
<evidence type="ECO:0000313" key="2">
    <source>
        <dbReference type="EMBL" id="KAK7690369.1"/>
    </source>
</evidence>
<dbReference type="CDD" id="cd09917">
    <property type="entry name" value="F-box_SF"/>
    <property type="match status" value="1"/>
</dbReference>
<accession>A0AAW0GL62</accession>